<reference evidence="1 2" key="1">
    <citation type="submission" date="2016-10" db="EMBL/GenBank/DDBJ databases">
        <authorList>
            <person name="de Groot N.N."/>
        </authorList>
    </citation>
    <scope>NUCLEOTIDE SEQUENCE [LARGE SCALE GENOMIC DNA]</scope>
    <source>
        <strain evidence="1 2">U95</strain>
    </source>
</reference>
<organism evidence="1 2">
    <name type="scientific">Epibacterium ulvae</name>
    <dbReference type="NCBI Taxonomy" id="1156985"/>
    <lineage>
        <taxon>Bacteria</taxon>
        <taxon>Pseudomonadati</taxon>
        <taxon>Pseudomonadota</taxon>
        <taxon>Alphaproteobacteria</taxon>
        <taxon>Rhodobacterales</taxon>
        <taxon>Roseobacteraceae</taxon>
        <taxon>Epibacterium</taxon>
    </lineage>
</organism>
<sequence length="114" mass="12461">MLLFFYLSAGLLHAADWQLRPGDQPFSHDELQALPGQSLLFFDDGESFYGAGGAYAYTYGVENGSGTAWGTYHIAQDGSICVDFINGTMRCDLLVRSAGRVVVITETGDRFPVR</sequence>
<keyword evidence="2" id="KW-1185">Reference proteome</keyword>
<dbReference type="Proteomes" id="UP000198767">
    <property type="component" value="Unassembled WGS sequence"/>
</dbReference>
<dbReference type="AlphaFoldDB" id="A0A1G5RAI0"/>
<evidence type="ECO:0000313" key="2">
    <source>
        <dbReference type="Proteomes" id="UP000198767"/>
    </source>
</evidence>
<name>A0A1G5RAI0_9RHOB</name>
<gene>
    <name evidence="1" type="ORF">SAMN04488118_110100</name>
</gene>
<dbReference type="RefSeq" id="WP_232716579.1">
    <property type="nucleotide sequence ID" value="NZ_CANMHN010000010.1"/>
</dbReference>
<proteinExistence type="predicted"/>
<dbReference type="STRING" id="1156985.SAMN04488118_110100"/>
<evidence type="ECO:0000313" key="1">
    <source>
        <dbReference type="EMBL" id="SCZ70319.1"/>
    </source>
</evidence>
<accession>A0A1G5RAI0</accession>
<protein>
    <submittedName>
        <fullName evidence="1">Uncharacterized protein</fullName>
    </submittedName>
</protein>
<dbReference type="EMBL" id="FMWG01000010">
    <property type="protein sequence ID" value="SCZ70319.1"/>
    <property type="molecule type" value="Genomic_DNA"/>
</dbReference>